<feature type="transmembrane region" description="Helical" evidence="1">
    <location>
        <begin position="7"/>
        <end position="24"/>
    </location>
</feature>
<reference evidence="2 3" key="1">
    <citation type="submission" date="2018-06" db="EMBL/GenBank/DDBJ databases">
        <authorList>
            <consortium name="Pathogen Informatics"/>
            <person name="Doyle S."/>
        </authorList>
    </citation>
    <scope>NUCLEOTIDE SEQUENCE [LARGE SCALE GENOMIC DNA]</scope>
    <source>
        <strain evidence="2 3">NCTC12195</strain>
    </source>
</reference>
<sequence length="33" mass="4017">MKRTAEKILAWIGVALQIIGRYIYRIYVPFNRY</sequence>
<accession>A0A380FBU5</accession>
<dbReference type="EMBL" id="UHDK01000001">
    <property type="protein sequence ID" value="SUM30694.1"/>
    <property type="molecule type" value="Genomic_DNA"/>
</dbReference>
<keyword evidence="1" id="KW-0812">Transmembrane</keyword>
<gene>
    <name evidence="2" type="ORF">NCTC12195_00094</name>
</gene>
<dbReference type="AlphaFoldDB" id="A0A380FBU5"/>
<evidence type="ECO:0000313" key="3">
    <source>
        <dbReference type="Proteomes" id="UP000255277"/>
    </source>
</evidence>
<name>A0A380FBU5_STAGA</name>
<protein>
    <submittedName>
        <fullName evidence="2">Uncharacterized protein</fullName>
    </submittedName>
</protein>
<dbReference type="Proteomes" id="UP000255277">
    <property type="component" value="Unassembled WGS sequence"/>
</dbReference>
<keyword evidence="1" id="KW-0472">Membrane</keyword>
<evidence type="ECO:0000313" key="2">
    <source>
        <dbReference type="EMBL" id="SUM30694.1"/>
    </source>
</evidence>
<proteinExistence type="predicted"/>
<keyword evidence="1" id="KW-1133">Transmembrane helix</keyword>
<evidence type="ECO:0000256" key="1">
    <source>
        <dbReference type="SAM" id="Phobius"/>
    </source>
</evidence>
<organism evidence="2 3">
    <name type="scientific">Staphylococcus gallinarum</name>
    <dbReference type="NCBI Taxonomy" id="1293"/>
    <lineage>
        <taxon>Bacteria</taxon>
        <taxon>Bacillati</taxon>
        <taxon>Bacillota</taxon>
        <taxon>Bacilli</taxon>
        <taxon>Bacillales</taxon>
        <taxon>Staphylococcaceae</taxon>
        <taxon>Staphylococcus</taxon>
    </lineage>
</organism>